<dbReference type="Proteomes" id="UP000036681">
    <property type="component" value="Unplaced"/>
</dbReference>
<protein>
    <submittedName>
        <fullName evidence="3">Uncharacterized protein</fullName>
    </submittedName>
</protein>
<accession>A0A0M3HSZ7</accession>
<keyword evidence="2" id="KW-1185">Reference proteome</keyword>
<evidence type="ECO:0000313" key="3">
    <source>
        <dbReference type="WBParaSite" id="ALUE_0000569401-mRNA-1"/>
    </source>
</evidence>
<name>A0A0M3HSZ7_ASCLU</name>
<organism evidence="2 3">
    <name type="scientific">Ascaris lumbricoides</name>
    <name type="common">Giant roundworm</name>
    <dbReference type="NCBI Taxonomy" id="6252"/>
    <lineage>
        <taxon>Eukaryota</taxon>
        <taxon>Metazoa</taxon>
        <taxon>Ecdysozoa</taxon>
        <taxon>Nematoda</taxon>
        <taxon>Chromadorea</taxon>
        <taxon>Rhabditida</taxon>
        <taxon>Spirurina</taxon>
        <taxon>Ascaridomorpha</taxon>
        <taxon>Ascaridoidea</taxon>
        <taxon>Ascarididae</taxon>
        <taxon>Ascaris</taxon>
    </lineage>
</organism>
<dbReference type="AlphaFoldDB" id="A0A0M3HSZ7"/>
<feature type="signal peptide" evidence="1">
    <location>
        <begin position="1"/>
        <end position="16"/>
    </location>
</feature>
<proteinExistence type="predicted"/>
<evidence type="ECO:0000256" key="1">
    <source>
        <dbReference type="SAM" id="SignalP"/>
    </source>
</evidence>
<sequence>MFVSFCILTNWLTTFSDTIDQFSPLCWCVDFDIMRISLTFNTSYRSFP</sequence>
<keyword evidence="1" id="KW-0732">Signal</keyword>
<dbReference type="WBParaSite" id="ALUE_0000569401-mRNA-1">
    <property type="protein sequence ID" value="ALUE_0000569401-mRNA-1"/>
    <property type="gene ID" value="ALUE_0000569401"/>
</dbReference>
<reference evidence="3" key="1">
    <citation type="submission" date="2017-02" db="UniProtKB">
        <authorList>
            <consortium name="WormBaseParasite"/>
        </authorList>
    </citation>
    <scope>IDENTIFICATION</scope>
</reference>
<evidence type="ECO:0000313" key="2">
    <source>
        <dbReference type="Proteomes" id="UP000036681"/>
    </source>
</evidence>
<feature type="chain" id="PRO_5005656651" evidence="1">
    <location>
        <begin position="17"/>
        <end position="48"/>
    </location>
</feature>